<reference evidence="1 2" key="1">
    <citation type="journal article" date="2013" name="PLoS ONE">
        <title>Genome-Wide Relatedness of Treponema pedis, from Gingiva and Necrotic Skin Lesions of Pigs, with the Human Oral Pathogen Treponema denticola.</title>
        <authorList>
            <person name="Svartstrom O."/>
            <person name="Mushtaq M."/>
            <person name="Pringle M."/>
            <person name="Segerman B."/>
        </authorList>
    </citation>
    <scope>NUCLEOTIDE SEQUENCE [LARGE SCALE GENOMIC DNA]</scope>
    <source>
        <strain evidence="1">T A4</strain>
    </source>
</reference>
<dbReference type="Proteomes" id="UP000015620">
    <property type="component" value="Chromosome"/>
</dbReference>
<dbReference type="STRING" id="1291379.TPE_1590"/>
<name>S5ZNE3_9SPIR</name>
<keyword evidence="2" id="KW-1185">Reference proteome</keyword>
<dbReference type="AlphaFoldDB" id="S5ZNE3"/>
<dbReference type="GeneID" id="301090137"/>
<dbReference type="KEGG" id="tped:TPE_1590"/>
<sequence length="146" mass="16477">MSGSDFLNDIKKNTPDLFSYMYNARNGEKYDFKDIEKGDRKGNDLNKHRHRGMQLGTDKNGNKLFGTARDVGNCAAGYVAGKNGLYWGEARLGFDFYQSLKSKKICTEGHASQAAQRLGYGIGWNTPKGRAIRGYRDTRDATLRFY</sequence>
<gene>
    <name evidence="1" type="ORF">TPE_1590</name>
</gene>
<dbReference type="HOGENOM" id="CLU_1776639_0_0_12"/>
<dbReference type="EMBL" id="CP004120">
    <property type="protein sequence ID" value="AGT44082.1"/>
    <property type="molecule type" value="Genomic_DNA"/>
</dbReference>
<dbReference type="OrthoDB" id="1454556at2"/>
<evidence type="ECO:0000313" key="1">
    <source>
        <dbReference type="EMBL" id="AGT44082.1"/>
    </source>
</evidence>
<evidence type="ECO:0000313" key="2">
    <source>
        <dbReference type="Proteomes" id="UP000015620"/>
    </source>
</evidence>
<protein>
    <submittedName>
        <fullName evidence="1">Uncharacterized protein</fullName>
    </submittedName>
</protein>
<proteinExistence type="predicted"/>
<dbReference type="RefSeq" id="WP_020965381.1">
    <property type="nucleotide sequence ID" value="NC_022097.1"/>
</dbReference>
<organism evidence="1 2">
    <name type="scientific">Treponema pedis str. T A4</name>
    <dbReference type="NCBI Taxonomy" id="1291379"/>
    <lineage>
        <taxon>Bacteria</taxon>
        <taxon>Pseudomonadati</taxon>
        <taxon>Spirochaetota</taxon>
        <taxon>Spirochaetia</taxon>
        <taxon>Spirochaetales</taxon>
        <taxon>Treponemataceae</taxon>
        <taxon>Treponema</taxon>
    </lineage>
</organism>
<accession>S5ZNE3</accession>